<comment type="caution">
    <text evidence="2">The sequence shown here is derived from an EMBL/GenBank/DDBJ whole genome shotgun (WGS) entry which is preliminary data.</text>
</comment>
<name>A0A3L6PID0_PANMI</name>
<evidence type="ECO:0000259" key="1">
    <source>
        <dbReference type="Pfam" id="PF13456"/>
    </source>
</evidence>
<evidence type="ECO:0000313" key="3">
    <source>
        <dbReference type="Proteomes" id="UP000275267"/>
    </source>
</evidence>
<evidence type="ECO:0000313" key="2">
    <source>
        <dbReference type="EMBL" id="RLM58634.1"/>
    </source>
</evidence>
<dbReference type="SUPFAM" id="SSF53098">
    <property type="entry name" value="Ribonuclease H-like"/>
    <property type="match status" value="1"/>
</dbReference>
<keyword evidence="3" id="KW-1185">Reference proteome</keyword>
<dbReference type="PANTHER" id="PTHR47723:SF19">
    <property type="entry name" value="POLYNUCLEOTIDYL TRANSFERASE, RIBONUCLEASE H-LIKE SUPERFAMILY PROTEIN"/>
    <property type="match status" value="1"/>
</dbReference>
<dbReference type="PANTHER" id="PTHR47723">
    <property type="entry name" value="OS05G0353850 PROTEIN"/>
    <property type="match status" value="1"/>
</dbReference>
<feature type="non-terminal residue" evidence="2">
    <location>
        <position position="1"/>
    </location>
</feature>
<dbReference type="EMBL" id="PQIB02000017">
    <property type="protein sequence ID" value="RLM58634.1"/>
    <property type="molecule type" value="Genomic_DNA"/>
</dbReference>
<dbReference type="InterPro" id="IPR053151">
    <property type="entry name" value="RNase_H-like"/>
</dbReference>
<feature type="domain" description="RNase H type-1" evidence="1">
    <location>
        <begin position="13"/>
        <end position="131"/>
    </location>
</feature>
<dbReference type="GO" id="GO:0003676">
    <property type="term" value="F:nucleic acid binding"/>
    <property type="evidence" value="ECO:0007669"/>
    <property type="project" value="InterPro"/>
</dbReference>
<proteinExistence type="predicted"/>
<dbReference type="InterPro" id="IPR036397">
    <property type="entry name" value="RNaseH_sf"/>
</dbReference>
<sequence length="159" mass="17158">RWIPPPSEYAKINVDAVTSKNSATASIAAVARDDSGAFLGASTVTVTGMSDPETPEVPACRGGLALASDLLLQKVRLVSDCANAVRSIQGEGLGPHGHIIREITATMKNFPRIEFIRERREANQEAHMLARGALFDSCGRRVWLFNPPEGVCIQHLLIP</sequence>
<reference evidence="3" key="1">
    <citation type="journal article" date="2019" name="Nat. Commun.">
        <title>The genome of broomcorn millet.</title>
        <authorList>
            <person name="Zou C."/>
            <person name="Miki D."/>
            <person name="Li D."/>
            <person name="Tang Q."/>
            <person name="Xiao L."/>
            <person name="Rajput S."/>
            <person name="Deng P."/>
            <person name="Jia W."/>
            <person name="Huang R."/>
            <person name="Zhang M."/>
            <person name="Sun Y."/>
            <person name="Hu J."/>
            <person name="Fu X."/>
            <person name="Schnable P.S."/>
            <person name="Li F."/>
            <person name="Zhang H."/>
            <person name="Feng B."/>
            <person name="Zhu X."/>
            <person name="Liu R."/>
            <person name="Schnable J.C."/>
            <person name="Zhu J.-K."/>
            <person name="Zhang H."/>
        </authorList>
    </citation>
    <scope>NUCLEOTIDE SEQUENCE [LARGE SCALE GENOMIC DNA]</scope>
</reference>
<dbReference type="AlphaFoldDB" id="A0A3L6PID0"/>
<accession>A0A3L6PID0</accession>
<organism evidence="2 3">
    <name type="scientific">Panicum miliaceum</name>
    <name type="common">Proso millet</name>
    <name type="synonym">Broomcorn millet</name>
    <dbReference type="NCBI Taxonomy" id="4540"/>
    <lineage>
        <taxon>Eukaryota</taxon>
        <taxon>Viridiplantae</taxon>
        <taxon>Streptophyta</taxon>
        <taxon>Embryophyta</taxon>
        <taxon>Tracheophyta</taxon>
        <taxon>Spermatophyta</taxon>
        <taxon>Magnoliopsida</taxon>
        <taxon>Liliopsida</taxon>
        <taxon>Poales</taxon>
        <taxon>Poaceae</taxon>
        <taxon>PACMAD clade</taxon>
        <taxon>Panicoideae</taxon>
        <taxon>Panicodae</taxon>
        <taxon>Paniceae</taxon>
        <taxon>Panicinae</taxon>
        <taxon>Panicum</taxon>
        <taxon>Panicum sect. Panicum</taxon>
    </lineage>
</organism>
<dbReference type="InterPro" id="IPR012337">
    <property type="entry name" value="RNaseH-like_sf"/>
</dbReference>
<dbReference type="GO" id="GO:0004523">
    <property type="term" value="F:RNA-DNA hybrid ribonuclease activity"/>
    <property type="evidence" value="ECO:0007669"/>
    <property type="project" value="InterPro"/>
</dbReference>
<dbReference type="OrthoDB" id="694569at2759"/>
<dbReference type="InterPro" id="IPR044730">
    <property type="entry name" value="RNase_H-like_dom_plant"/>
</dbReference>
<dbReference type="Pfam" id="PF13456">
    <property type="entry name" value="RVT_3"/>
    <property type="match status" value="1"/>
</dbReference>
<gene>
    <name evidence="2" type="ORF">C2845_PM18G09120</name>
</gene>
<protein>
    <recommendedName>
        <fullName evidence="1">RNase H type-1 domain-containing protein</fullName>
    </recommendedName>
</protein>
<dbReference type="InterPro" id="IPR002156">
    <property type="entry name" value="RNaseH_domain"/>
</dbReference>
<dbReference type="Gene3D" id="3.30.420.10">
    <property type="entry name" value="Ribonuclease H-like superfamily/Ribonuclease H"/>
    <property type="match status" value="1"/>
</dbReference>
<dbReference type="Proteomes" id="UP000275267">
    <property type="component" value="Unassembled WGS sequence"/>
</dbReference>
<dbReference type="STRING" id="4540.A0A3L6PID0"/>
<dbReference type="CDD" id="cd06222">
    <property type="entry name" value="RNase_H_like"/>
    <property type="match status" value="1"/>
</dbReference>